<comment type="caution">
    <text evidence="2">The sequence shown here is derived from an EMBL/GenBank/DDBJ whole genome shotgun (WGS) entry which is preliminary data.</text>
</comment>
<dbReference type="EMBL" id="JADWOX010000007">
    <property type="protein sequence ID" value="MBI1684507.1"/>
    <property type="molecule type" value="Genomic_DNA"/>
</dbReference>
<evidence type="ECO:0000313" key="3">
    <source>
        <dbReference type="Proteomes" id="UP000639859"/>
    </source>
</evidence>
<proteinExistence type="predicted"/>
<keyword evidence="1" id="KW-0472">Membrane</keyword>
<evidence type="ECO:0000256" key="1">
    <source>
        <dbReference type="SAM" id="Phobius"/>
    </source>
</evidence>
<evidence type="ECO:0000313" key="2">
    <source>
        <dbReference type="EMBL" id="MBI1684507.1"/>
    </source>
</evidence>
<name>A0ABS0SXZ0_9CAUL</name>
<gene>
    <name evidence="2" type="ORF">I4Q42_12610</name>
</gene>
<dbReference type="RefSeq" id="WP_198576421.1">
    <property type="nucleotide sequence ID" value="NZ_JADWOX010000007.1"/>
</dbReference>
<reference evidence="2 3" key="1">
    <citation type="submission" date="2020-11" db="EMBL/GenBank/DDBJ databases">
        <title>genome sequence of strain KACC 18849.</title>
        <authorList>
            <person name="Gao J."/>
            <person name="Zhang X."/>
        </authorList>
    </citation>
    <scope>NUCLEOTIDE SEQUENCE [LARGE SCALE GENOMIC DNA]</scope>
    <source>
        <strain evidence="2 3">KACC 18849</strain>
    </source>
</reference>
<accession>A0ABS0SXZ0</accession>
<dbReference type="Proteomes" id="UP000639859">
    <property type="component" value="Unassembled WGS sequence"/>
</dbReference>
<feature type="transmembrane region" description="Helical" evidence="1">
    <location>
        <begin position="12"/>
        <end position="31"/>
    </location>
</feature>
<protein>
    <submittedName>
        <fullName evidence="2">Uncharacterized protein</fullName>
    </submittedName>
</protein>
<sequence length="162" mass="17339">MPTSIAGRLTLMFAVTTGLVTALAGAAIFMFQTVELKRHQAEELQAGFEIVEAMVAHLSDGAKWPLLADKLKSFTPANDSIRYRVESADPRFTYGAPWPAGAEIKAPREGYGYVRFCAQGASTAGLGHPRTTAEAGHREGHTWPVAAGTSCAAQHCVTHAKR</sequence>
<keyword evidence="1" id="KW-0812">Transmembrane</keyword>
<organism evidence="2 3">
    <name type="scientific">Caulobacter hibisci</name>
    <dbReference type="NCBI Taxonomy" id="2035993"/>
    <lineage>
        <taxon>Bacteria</taxon>
        <taxon>Pseudomonadati</taxon>
        <taxon>Pseudomonadota</taxon>
        <taxon>Alphaproteobacteria</taxon>
        <taxon>Caulobacterales</taxon>
        <taxon>Caulobacteraceae</taxon>
        <taxon>Caulobacter</taxon>
    </lineage>
</organism>
<keyword evidence="1" id="KW-1133">Transmembrane helix</keyword>
<keyword evidence="3" id="KW-1185">Reference proteome</keyword>